<dbReference type="InterPro" id="IPR026314">
    <property type="entry name" value="YLP_motif_con_p1"/>
</dbReference>
<comment type="function">
    <text evidence="9">Plays a role in the reduction of telomerase activity during differentiation of embryonic stem cells by binding to the core promoter of TERT and controlling its down-regulation.</text>
</comment>
<feature type="region of interest" description="Disordered" evidence="13">
    <location>
        <begin position="444"/>
        <end position="473"/>
    </location>
</feature>
<accession>A0A1X7UZB1</accession>
<dbReference type="GO" id="GO:0032204">
    <property type="term" value="P:regulation of telomere maintenance"/>
    <property type="evidence" value="ECO:0007669"/>
    <property type="project" value="TreeGrafter"/>
</dbReference>
<dbReference type="EnsemblMetazoa" id="Aqu2.1.32869_001">
    <property type="protein sequence ID" value="Aqu2.1.32869_001"/>
    <property type="gene ID" value="Aqu2.1.32869"/>
</dbReference>
<feature type="compositionally biased region" description="Acidic residues" evidence="13">
    <location>
        <begin position="498"/>
        <end position="508"/>
    </location>
</feature>
<evidence type="ECO:0000256" key="11">
    <source>
        <dbReference type="ARBA" id="ARBA00068971"/>
    </source>
</evidence>
<feature type="region of interest" description="Disordered" evidence="13">
    <location>
        <begin position="493"/>
        <end position="512"/>
    </location>
</feature>
<reference evidence="14" key="1">
    <citation type="submission" date="2017-05" db="UniProtKB">
        <authorList>
            <consortium name="EnsemblMetazoa"/>
        </authorList>
    </citation>
    <scope>IDENTIFICATION</scope>
</reference>
<protein>
    <recommendedName>
        <fullName evidence="11">YLP motif-containing protein 1</fullName>
    </recommendedName>
    <alternativeName>
        <fullName evidence="12">Nuclear protein ZAP3</fullName>
    </alternativeName>
</protein>
<dbReference type="InParanoid" id="A0A1X7UZB1"/>
<evidence type="ECO:0000256" key="12">
    <source>
        <dbReference type="ARBA" id="ARBA00083294"/>
    </source>
</evidence>
<evidence type="ECO:0000256" key="1">
    <source>
        <dbReference type="ARBA" id="ARBA00004324"/>
    </source>
</evidence>
<dbReference type="InterPro" id="IPR027417">
    <property type="entry name" value="P-loop_NTPase"/>
</dbReference>
<feature type="compositionally biased region" description="Basic and acidic residues" evidence="13">
    <location>
        <begin position="186"/>
        <end position="196"/>
    </location>
</feature>
<feature type="region of interest" description="Disordered" evidence="13">
    <location>
        <begin position="565"/>
        <end position="584"/>
    </location>
</feature>
<dbReference type="eggNOG" id="KOG2400">
    <property type="taxonomic scope" value="Eukaryota"/>
</dbReference>
<dbReference type="STRING" id="400682.A0A1X7UZB1"/>
<evidence type="ECO:0000256" key="5">
    <source>
        <dbReference type="ARBA" id="ARBA00022843"/>
    </source>
</evidence>
<evidence type="ECO:0000256" key="6">
    <source>
        <dbReference type="ARBA" id="ARBA00023015"/>
    </source>
</evidence>
<keyword evidence="3" id="KW-0678">Repressor</keyword>
<evidence type="ECO:0000313" key="14">
    <source>
        <dbReference type="EnsemblMetazoa" id="Aqu2.1.32869_001"/>
    </source>
</evidence>
<evidence type="ECO:0000256" key="13">
    <source>
        <dbReference type="SAM" id="MobiDB-lite"/>
    </source>
</evidence>
<dbReference type="FunFam" id="3.40.50.300:FF:000399">
    <property type="entry name" value="YLP motif containing 1"/>
    <property type="match status" value="1"/>
</dbReference>
<keyword evidence="5" id="KW-0832">Ubl conjugation</keyword>
<dbReference type="GO" id="GO:0016607">
    <property type="term" value="C:nuclear speck"/>
    <property type="evidence" value="ECO:0007669"/>
    <property type="project" value="UniProtKB-SubCell"/>
</dbReference>
<keyword evidence="2" id="KW-0488">Methylation</keyword>
<evidence type="ECO:0000256" key="9">
    <source>
        <dbReference type="ARBA" id="ARBA00058677"/>
    </source>
</evidence>
<feature type="region of interest" description="Disordered" evidence="13">
    <location>
        <begin position="1"/>
        <end position="113"/>
    </location>
</feature>
<dbReference type="Gene3D" id="3.40.50.300">
    <property type="entry name" value="P-loop containing nucleotide triphosphate hydrolases"/>
    <property type="match status" value="1"/>
</dbReference>
<evidence type="ECO:0000256" key="2">
    <source>
        <dbReference type="ARBA" id="ARBA00022481"/>
    </source>
</evidence>
<sequence length="584" mass="66520">MYPRHNYHFLERAGPYSSGREPYPPVPGVHPSPPPPHPPSFPPFDPPPPPPLPYDDEPPPPPPPPPPPREDVTTLFHSYSTAGPPPPHSLNVPTQPQPLFNETPGSSAYYNRSSSFTSRDHYVGGQGPHLTYGNYESRIDISVHQGGRGESHFPPETNPSPHSSYPGGYHTDHHHHHLPQSNFPQWRERSPPETRRIPQSWSGDHVSSSSFPPPPHPSHSVQPVPHAQCPPPLFPVESLKKIVPAETIFDMSRRKVRPSHIAIIFRGLPGSGKSHLAKLIKEKELQYSSSAPRILSIDTYFVDEVEKIERDPETGRRIKRKVEEYEYDVALETSYMASMFKLFNRTLSEGYFSMILVDAVNSKISDFDQFWSNAKLSGFEAFVVELKEPVEVCAKRNIHNRTREEIELLAKQWEPTPPHFLQLDVTSLLSPQDTAIDEVDMEMVDSDKEDSEEKKKDPNPLPQYHGLVPSRWEQEAMNEDMLDKLDGFKKRRRREGAVGEEGEEEEEGLSLKEYLERKQEEYSQAGKMNKKRVRWADLEEAKEEIRKKEIGFSLGGGWSKVSEDEVNRILHQPTASNEDEKETQ</sequence>
<comment type="subcellular location">
    <subcellularLocation>
        <location evidence="1">Nucleus speckle</location>
    </subcellularLocation>
</comment>
<evidence type="ECO:0000256" key="8">
    <source>
        <dbReference type="ARBA" id="ARBA00023242"/>
    </source>
</evidence>
<feature type="compositionally biased region" description="Polar residues" evidence="13">
    <location>
        <begin position="91"/>
        <end position="113"/>
    </location>
</feature>
<keyword evidence="8" id="KW-0539">Nucleus</keyword>
<evidence type="ECO:0000256" key="7">
    <source>
        <dbReference type="ARBA" id="ARBA00023163"/>
    </source>
</evidence>
<dbReference type="SUPFAM" id="SSF52540">
    <property type="entry name" value="P-loop containing nucleoside triphosphate hydrolases"/>
    <property type="match status" value="1"/>
</dbReference>
<dbReference type="PANTHER" id="PTHR13413">
    <property type="entry name" value="YLP MOTIF CONTAINING PROTEIN NUCLEAR PROTEIN ZAP"/>
    <property type="match status" value="1"/>
</dbReference>
<organism evidence="14">
    <name type="scientific">Amphimedon queenslandica</name>
    <name type="common">Sponge</name>
    <dbReference type="NCBI Taxonomy" id="400682"/>
    <lineage>
        <taxon>Eukaryota</taxon>
        <taxon>Metazoa</taxon>
        <taxon>Porifera</taxon>
        <taxon>Demospongiae</taxon>
        <taxon>Heteroscleromorpha</taxon>
        <taxon>Haplosclerida</taxon>
        <taxon>Niphatidae</taxon>
        <taxon>Amphimedon</taxon>
    </lineage>
</organism>
<dbReference type="Pfam" id="PF13671">
    <property type="entry name" value="AAA_33"/>
    <property type="match status" value="1"/>
</dbReference>
<feature type="compositionally biased region" description="Pro residues" evidence="13">
    <location>
        <begin position="22"/>
        <end position="67"/>
    </location>
</feature>
<evidence type="ECO:0000256" key="4">
    <source>
        <dbReference type="ARBA" id="ARBA00022499"/>
    </source>
</evidence>
<dbReference type="AlphaFoldDB" id="A0A1X7UZB1"/>
<dbReference type="OrthoDB" id="513595at2759"/>
<dbReference type="PANTHER" id="PTHR13413:SF0">
    <property type="entry name" value="YLP MOTIF-CONTAINING PROTEIN 1"/>
    <property type="match status" value="1"/>
</dbReference>
<dbReference type="OMA" id="YGDGMPP"/>
<evidence type="ECO:0000256" key="10">
    <source>
        <dbReference type="ARBA" id="ARBA00065932"/>
    </source>
</evidence>
<name>A0A1X7UZB1_AMPQE</name>
<keyword evidence="6" id="KW-0805">Transcription regulation</keyword>
<feature type="region of interest" description="Disordered" evidence="13">
    <location>
        <begin position="145"/>
        <end position="229"/>
    </location>
</feature>
<keyword evidence="4" id="KW-1017">Isopeptide bond</keyword>
<evidence type="ECO:0000256" key="3">
    <source>
        <dbReference type="ARBA" id="ARBA00022491"/>
    </source>
</evidence>
<proteinExistence type="predicted"/>
<keyword evidence="7" id="KW-0804">Transcription</keyword>
<comment type="subunit">
    <text evidence="10">Interacts with PPP1CA and NCOA5. Forms a complex with ILF2, ILF3, KHDRBS1, RBMX, NCOA5 and PPP1CA.</text>
</comment>